<dbReference type="Proteomes" id="UP000324222">
    <property type="component" value="Unassembled WGS sequence"/>
</dbReference>
<comment type="caution">
    <text evidence="2">The sequence shown here is derived from an EMBL/GenBank/DDBJ whole genome shotgun (WGS) entry which is preliminary data.</text>
</comment>
<protein>
    <submittedName>
        <fullName evidence="2">Uncharacterized protein</fullName>
    </submittedName>
</protein>
<sequence length="72" mass="7971">MRRLASRVVAAADAATAPITRRKHTRHIDPPPLLLVGRTRTTGGTGLRMRARRGGPRHGRTRLLPHALYPSF</sequence>
<evidence type="ECO:0000313" key="2">
    <source>
        <dbReference type="EMBL" id="MPC99258.1"/>
    </source>
</evidence>
<gene>
    <name evidence="2" type="ORF">E2C01_094662</name>
</gene>
<feature type="compositionally biased region" description="Basic residues" evidence="1">
    <location>
        <begin position="49"/>
        <end position="63"/>
    </location>
</feature>
<evidence type="ECO:0000256" key="1">
    <source>
        <dbReference type="SAM" id="MobiDB-lite"/>
    </source>
</evidence>
<name>A0A5B7K299_PORTR</name>
<proteinExistence type="predicted"/>
<dbReference type="AlphaFoldDB" id="A0A5B7K299"/>
<feature type="region of interest" description="Disordered" evidence="1">
    <location>
        <begin position="1"/>
        <end position="64"/>
    </location>
</feature>
<keyword evidence="3" id="KW-1185">Reference proteome</keyword>
<dbReference type="EMBL" id="VSRR010117598">
    <property type="protein sequence ID" value="MPC99258.1"/>
    <property type="molecule type" value="Genomic_DNA"/>
</dbReference>
<organism evidence="2 3">
    <name type="scientific">Portunus trituberculatus</name>
    <name type="common">Swimming crab</name>
    <name type="synonym">Neptunus trituberculatus</name>
    <dbReference type="NCBI Taxonomy" id="210409"/>
    <lineage>
        <taxon>Eukaryota</taxon>
        <taxon>Metazoa</taxon>
        <taxon>Ecdysozoa</taxon>
        <taxon>Arthropoda</taxon>
        <taxon>Crustacea</taxon>
        <taxon>Multicrustacea</taxon>
        <taxon>Malacostraca</taxon>
        <taxon>Eumalacostraca</taxon>
        <taxon>Eucarida</taxon>
        <taxon>Decapoda</taxon>
        <taxon>Pleocyemata</taxon>
        <taxon>Brachyura</taxon>
        <taxon>Eubrachyura</taxon>
        <taxon>Portunoidea</taxon>
        <taxon>Portunidae</taxon>
        <taxon>Portuninae</taxon>
        <taxon>Portunus</taxon>
    </lineage>
</organism>
<accession>A0A5B7K299</accession>
<feature type="compositionally biased region" description="Low complexity" evidence="1">
    <location>
        <begin position="1"/>
        <end position="19"/>
    </location>
</feature>
<evidence type="ECO:0000313" key="3">
    <source>
        <dbReference type="Proteomes" id="UP000324222"/>
    </source>
</evidence>
<reference evidence="2 3" key="1">
    <citation type="submission" date="2019-05" db="EMBL/GenBank/DDBJ databases">
        <title>Another draft genome of Portunus trituberculatus and its Hox gene families provides insights of decapod evolution.</title>
        <authorList>
            <person name="Jeong J.-H."/>
            <person name="Song I."/>
            <person name="Kim S."/>
            <person name="Choi T."/>
            <person name="Kim D."/>
            <person name="Ryu S."/>
            <person name="Kim W."/>
        </authorList>
    </citation>
    <scope>NUCLEOTIDE SEQUENCE [LARGE SCALE GENOMIC DNA]</scope>
    <source>
        <tissue evidence="2">Muscle</tissue>
    </source>
</reference>